<reference evidence="2" key="1">
    <citation type="submission" date="2016-11" db="UniProtKB">
        <authorList>
            <consortium name="WormBaseParasite"/>
        </authorList>
    </citation>
    <scope>IDENTIFICATION</scope>
</reference>
<dbReference type="WBParaSite" id="L893_g26700.t1">
    <property type="protein sequence ID" value="L893_g26700.t1"/>
    <property type="gene ID" value="L893_g26700"/>
</dbReference>
<dbReference type="Proteomes" id="UP000095287">
    <property type="component" value="Unplaced"/>
</dbReference>
<protein>
    <submittedName>
        <fullName evidence="2">F-box domain-containing protein</fullName>
    </submittedName>
</protein>
<proteinExistence type="predicted"/>
<accession>A0A1I7ZIF2</accession>
<sequence>MDRVPFHFVNAVLHCLNSESLAAPRLLTHPLWSSVAEEHHGKRKDYVLWLCNSFPNEYQVFVEQASEYLTPEEWLRSANTHLRVREMHLSSSQWGHSPYRTLEEALQCSLRMAPYLNAVEKMIVSMYLGDENERFSFLWKRPCHTLSYDAGSISFFRDFSVLGWHLANNARLQSVITNLLSYDEVSHLLHLCAKKRLTWRMEFVLLPQSLPRLKTWQADAQWEEICLLATNKSAQPGRATTFYEDEYIRKQFDKSSLTITWK</sequence>
<name>A0A1I7ZIF2_9BILA</name>
<evidence type="ECO:0000313" key="2">
    <source>
        <dbReference type="WBParaSite" id="L893_g26700.t1"/>
    </source>
</evidence>
<keyword evidence="1" id="KW-1185">Reference proteome</keyword>
<dbReference type="AlphaFoldDB" id="A0A1I7ZIF2"/>
<organism evidence="1 2">
    <name type="scientific">Steinernema glaseri</name>
    <dbReference type="NCBI Taxonomy" id="37863"/>
    <lineage>
        <taxon>Eukaryota</taxon>
        <taxon>Metazoa</taxon>
        <taxon>Ecdysozoa</taxon>
        <taxon>Nematoda</taxon>
        <taxon>Chromadorea</taxon>
        <taxon>Rhabditida</taxon>
        <taxon>Tylenchina</taxon>
        <taxon>Panagrolaimomorpha</taxon>
        <taxon>Strongyloidoidea</taxon>
        <taxon>Steinernematidae</taxon>
        <taxon>Steinernema</taxon>
    </lineage>
</organism>
<evidence type="ECO:0000313" key="1">
    <source>
        <dbReference type="Proteomes" id="UP000095287"/>
    </source>
</evidence>